<organism evidence="2 3">
    <name type="scientific">Aspergillus oryzae</name>
    <name type="common">Yellow koji mold</name>
    <dbReference type="NCBI Taxonomy" id="5062"/>
    <lineage>
        <taxon>Eukaryota</taxon>
        <taxon>Fungi</taxon>
        <taxon>Dikarya</taxon>
        <taxon>Ascomycota</taxon>
        <taxon>Pezizomycotina</taxon>
        <taxon>Eurotiomycetes</taxon>
        <taxon>Eurotiomycetidae</taxon>
        <taxon>Eurotiales</taxon>
        <taxon>Aspergillaceae</taxon>
        <taxon>Aspergillus</taxon>
        <taxon>Aspergillus subgen. Circumdati</taxon>
    </lineage>
</organism>
<keyword evidence="1" id="KW-0812">Transmembrane</keyword>
<dbReference type="OrthoDB" id="4394238at2759"/>
<reference evidence="2 3" key="1">
    <citation type="submission" date="2016-10" db="EMBL/GenBank/DDBJ databases">
        <title>Genome sequencing of Aspergillus oryzae BCC7051.</title>
        <authorList>
            <person name="Thammarongtham C."/>
            <person name="Vorapreeda T."/>
            <person name="Nookaew I."/>
            <person name="Srisuk T."/>
            <person name="Land M."/>
            <person name="Jeennor S."/>
            <person name="Laoteng K."/>
        </authorList>
    </citation>
    <scope>NUCLEOTIDE SEQUENCE [LARGE SCALE GENOMIC DNA]</scope>
    <source>
        <strain evidence="2 3">BCC7051</strain>
    </source>
</reference>
<keyword evidence="1" id="KW-1133">Transmembrane helix</keyword>
<name>A0A1S9DX54_ASPOZ</name>
<feature type="transmembrane region" description="Helical" evidence="1">
    <location>
        <begin position="48"/>
        <end position="66"/>
    </location>
</feature>
<keyword evidence="1" id="KW-0472">Membrane</keyword>
<protein>
    <submittedName>
        <fullName evidence="2">Uncharacterized protein</fullName>
    </submittedName>
</protein>
<dbReference type="AlphaFoldDB" id="A0A1S9DX54"/>
<evidence type="ECO:0000313" key="3">
    <source>
        <dbReference type="Proteomes" id="UP000190312"/>
    </source>
</evidence>
<comment type="caution">
    <text evidence="2">The sequence shown here is derived from an EMBL/GenBank/DDBJ whole genome shotgun (WGS) entry which is preliminary data.</text>
</comment>
<evidence type="ECO:0000313" key="2">
    <source>
        <dbReference type="EMBL" id="OOO13622.1"/>
    </source>
</evidence>
<accession>A0A1S9DX54</accession>
<sequence length="68" mass="7991">MGQVKQDFLNISHAKEEVDLEAADYPGRLGWFEQSYAWPRLRNHLEGVLCWTLSWIVFLAVVYLYMVS</sequence>
<gene>
    <name evidence="2" type="ORF">OAory_01013710</name>
</gene>
<proteinExistence type="predicted"/>
<dbReference type="EMBL" id="MKZY01000002">
    <property type="protein sequence ID" value="OOO13622.1"/>
    <property type="molecule type" value="Genomic_DNA"/>
</dbReference>
<evidence type="ECO:0000256" key="1">
    <source>
        <dbReference type="SAM" id="Phobius"/>
    </source>
</evidence>
<dbReference type="Proteomes" id="UP000190312">
    <property type="component" value="Unassembled WGS sequence"/>
</dbReference>